<reference evidence="2" key="1">
    <citation type="submission" date="2016-06" db="EMBL/GenBank/DDBJ databases">
        <title>Parallel loss of symbiosis genes in relatives of nitrogen-fixing non-legume Parasponia.</title>
        <authorList>
            <person name="Van Velzen R."/>
            <person name="Holmer R."/>
            <person name="Bu F."/>
            <person name="Rutten L."/>
            <person name="Van Zeijl A."/>
            <person name="Liu W."/>
            <person name="Santuari L."/>
            <person name="Cao Q."/>
            <person name="Sharma T."/>
            <person name="Shen D."/>
            <person name="Roswanjaya Y."/>
            <person name="Wardhani T."/>
            <person name="Kalhor M.S."/>
            <person name="Jansen J."/>
            <person name="Van den Hoogen J."/>
            <person name="Gungor B."/>
            <person name="Hartog M."/>
            <person name="Hontelez J."/>
            <person name="Verver J."/>
            <person name="Yang W.-C."/>
            <person name="Schijlen E."/>
            <person name="Repin R."/>
            <person name="Schilthuizen M."/>
            <person name="Schranz E."/>
            <person name="Heidstra R."/>
            <person name="Miyata K."/>
            <person name="Fedorova E."/>
            <person name="Kohlen W."/>
            <person name="Bisseling T."/>
            <person name="Smit S."/>
            <person name="Geurts R."/>
        </authorList>
    </citation>
    <scope>NUCLEOTIDE SEQUENCE [LARGE SCALE GENOMIC DNA]</scope>
    <source>
        <strain evidence="2">cv. RG33-2</strain>
    </source>
</reference>
<feature type="non-terminal residue" evidence="1">
    <location>
        <position position="1"/>
    </location>
</feature>
<dbReference type="AlphaFoldDB" id="A0A2P5BKM6"/>
<proteinExistence type="predicted"/>
<evidence type="ECO:0000313" key="2">
    <source>
        <dbReference type="Proteomes" id="UP000237000"/>
    </source>
</evidence>
<organism evidence="1 2">
    <name type="scientific">Trema orientale</name>
    <name type="common">Charcoal tree</name>
    <name type="synonym">Celtis orientalis</name>
    <dbReference type="NCBI Taxonomy" id="63057"/>
    <lineage>
        <taxon>Eukaryota</taxon>
        <taxon>Viridiplantae</taxon>
        <taxon>Streptophyta</taxon>
        <taxon>Embryophyta</taxon>
        <taxon>Tracheophyta</taxon>
        <taxon>Spermatophyta</taxon>
        <taxon>Magnoliopsida</taxon>
        <taxon>eudicotyledons</taxon>
        <taxon>Gunneridae</taxon>
        <taxon>Pentapetalae</taxon>
        <taxon>rosids</taxon>
        <taxon>fabids</taxon>
        <taxon>Rosales</taxon>
        <taxon>Cannabaceae</taxon>
        <taxon>Trema</taxon>
    </lineage>
</organism>
<comment type="caution">
    <text evidence="1">The sequence shown here is derived from an EMBL/GenBank/DDBJ whole genome shotgun (WGS) entry which is preliminary data.</text>
</comment>
<accession>A0A2P5BKM6</accession>
<gene>
    <name evidence="1" type="ORF">TorRG33x02_317850</name>
</gene>
<name>A0A2P5BKM6_TREOI</name>
<dbReference type="InParanoid" id="A0A2P5BKM6"/>
<protein>
    <submittedName>
        <fullName evidence="1">Uncharacterized protein</fullName>
    </submittedName>
</protein>
<dbReference type="Proteomes" id="UP000237000">
    <property type="component" value="Unassembled WGS sequence"/>
</dbReference>
<dbReference type="EMBL" id="JXTC01000503">
    <property type="protein sequence ID" value="PON49344.1"/>
    <property type="molecule type" value="Genomic_DNA"/>
</dbReference>
<sequence length="79" mass="8640">KVSRDLAELKCALLVGELEFATNGDEHAAVGARGLPIEDADTVPALLEKRSLAIYGFSMNWAILLQCLDLKQQERAERG</sequence>
<keyword evidence="2" id="KW-1185">Reference proteome</keyword>
<evidence type="ECO:0000313" key="1">
    <source>
        <dbReference type="EMBL" id="PON49344.1"/>
    </source>
</evidence>